<dbReference type="RefSeq" id="WP_341416367.1">
    <property type="nucleotide sequence ID" value="NZ_JBBPCC010000009.1"/>
</dbReference>
<dbReference type="SUPFAM" id="SSF53822">
    <property type="entry name" value="Periplasmic binding protein-like I"/>
    <property type="match status" value="1"/>
</dbReference>
<keyword evidence="2" id="KW-0813">Transport</keyword>
<feature type="compositionally biased region" description="Low complexity" evidence="5">
    <location>
        <begin position="39"/>
        <end position="53"/>
    </location>
</feature>
<evidence type="ECO:0000259" key="7">
    <source>
        <dbReference type="Pfam" id="PF13458"/>
    </source>
</evidence>
<keyword evidence="3" id="KW-0732">Signal</keyword>
<dbReference type="PANTHER" id="PTHR30483:SF6">
    <property type="entry name" value="PERIPLASMIC BINDING PROTEIN OF ABC TRANSPORTER FOR NATURAL AMINO ACIDS"/>
    <property type="match status" value="1"/>
</dbReference>
<evidence type="ECO:0000256" key="4">
    <source>
        <dbReference type="ARBA" id="ARBA00022970"/>
    </source>
</evidence>
<reference evidence="8 9" key="1">
    <citation type="submission" date="2024-04" db="EMBL/GenBank/DDBJ databases">
        <title>draft genome sequnece of Paenibacillus filicis.</title>
        <authorList>
            <person name="Kim D.-U."/>
        </authorList>
    </citation>
    <scope>NUCLEOTIDE SEQUENCE [LARGE SCALE GENOMIC DNA]</scope>
    <source>
        <strain evidence="8 9">KACC14197</strain>
    </source>
</reference>
<dbReference type="PANTHER" id="PTHR30483">
    <property type="entry name" value="LEUCINE-SPECIFIC-BINDING PROTEIN"/>
    <property type="match status" value="1"/>
</dbReference>
<dbReference type="InterPro" id="IPR051010">
    <property type="entry name" value="BCAA_transport"/>
</dbReference>
<keyword evidence="6" id="KW-0472">Membrane</keyword>
<comment type="similarity">
    <text evidence="1">Belongs to the leucine-binding protein family.</text>
</comment>
<dbReference type="Gene3D" id="3.40.50.2300">
    <property type="match status" value="2"/>
</dbReference>
<dbReference type="PRINTS" id="PR00337">
    <property type="entry name" value="LEUILEVALBP"/>
</dbReference>
<protein>
    <submittedName>
        <fullName evidence="8">ABC transporter substrate-binding protein</fullName>
    </submittedName>
</protein>
<dbReference type="Pfam" id="PF13458">
    <property type="entry name" value="Peripla_BP_6"/>
    <property type="match status" value="1"/>
</dbReference>
<dbReference type="InterPro" id="IPR000709">
    <property type="entry name" value="Leu_Ile_Val-bd"/>
</dbReference>
<dbReference type="Proteomes" id="UP001469365">
    <property type="component" value="Unassembled WGS sequence"/>
</dbReference>
<evidence type="ECO:0000256" key="1">
    <source>
        <dbReference type="ARBA" id="ARBA00010062"/>
    </source>
</evidence>
<feature type="region of interest" description="Disordered" evidence="5">
    <location>
        <begin position="36"/>
        <end position="55"/>
    </location>
</feature>
<keyword evidence="6" id="KW-0812">Transmembrane</keyword>
<evidence type="ECO:0000256" key="2">
    <source>
        <dbReference type="ARBA" id="ARBA00022448"/>
    </source>
</evidence>
<accession>A0ABU9DK93</accession>
<evidence type="ECO:0000256" key="3">
    <source>
        <dbReference type="ARBA" id="ARBA00022729"/>
    </source>
</evidence>
<dbReference type="CDD" id="cd06349">
    <property type="entry name" value="PBP1_ABC_HAAT-like"/>
    <property type="match status" value="1"/>
</dbReference>
<gene>
    <name evidence="8" type="ORF">WMW72_15270</name>
</gene>
<keyword evidence="9" id="KW-1185">Reference proteome</keyword>
<dbReference type="InterPro" id="IPR028082">
    <property type="entry name" value="Peripla_BP_I"/>
</dbReference>
<evidence type="ECO:0000313" key="8">
    <source>
        <dbReference type="EMBL" id="MEK8129266.1"/>
    </source>
</evidence>
<evidence type="ECO:0000313" key="9">
    <source>
        <dbReference type="Proteomes" id="UP001469365"/>
    </source>
</evidence>
<dbReference type="PROSITE" id="PS51257">
    <property type="entry name" value="PROKAR_LIPOPROTEIN"/>
    <property type="match status" value="1"/>
</dbReference>
<keyword evidence="4" id="KW-0029">Amino-acid transport</keyword>
<keyword evidence="6" id="KW-1133">Transmembrane helix</keyword>
<proteinExistence type="inferred from homology"/>
<evidence type="ECO:0000256" key="6">
    <source>
        <dbReference type="SAM" id="Phobius"/>
    </source>
</evidence>
<evidence type="ECO:0000256" key="5">
    <source>
        <dbReference type="SAM" id="MobiDB-lite"/>
    </source>
</evidence>
<dbReference type="EMBL" id="JBBPCC010000009">
    <property type="protein sequence ID" value="MEK8129266.1"/>
    <property type="molecule type" value="Genomic_DNA"/>
</dbReference>
<dbReference type="InterPro" id="IPR028081">
    <property type="entry name" value="Leu-bd"/>
</dbReference>
<organism evidence="8 9">
    <name type="scientific">Paenibacillus filicis</name>
    <dbReference type="NCBI Taxonomy" id="669464"/>
    <lineage>
        <taxon>Bacteria</taxon>
        <taxon>Bacillati</taxon>
        <taxon>Bacillota</taxon>
        <taxon>Bacilli</taxon>
        <taxon>Bacillales</taxon>
        <taxon>Paenibacillaceae</taxon>
        <taxon>Paenibacillus</taxon>
    </lineage>
</organism>
<comment type="caution">
    <text evidence="8">The sequence shown here is derived from an EMBL/GenBank/DDBJ whole genome shotgun (WGS) entry which is preliminary data.</text>
</comment>
<name>A0ABU9DK93_9BACL</name>
<feature type="domain" description="Leucine-binding protein" evidence="7">
    <location>
        <begin position="60"/>
        <end position="391"/>
    </location>
</feature>
<sequence length="404" mass="43322">MSQVKGYYRNAGKRWISFGLITTIFMGIVGCGASSGTNTPAAAPKETAPAAAPAKPPEDITLAVAGPMTGDGASYGKAFKNGAELAAAQFNAAGGYQGRQVKLVYGDDKNDPKEAANTAQKLASDSATLAVVGHWSSSATLAAIPIYNRSQIPMITPTGSHPDITKKENTWIFRSCATTEIETKYNSDFIVNKQGKKSVAILYINSDWGKSEAEFLKKHIEGFGGKVVAYESYPPGQGIDFTAALTKVKAAKPDAIVLASLVSEGVLILKQAKQLGIDTQFFGTATFYTEEFLKDKEAVEGVYLDALFFPETDSPIGKKFVSDYKQKYNVEPGFFEALAYDSTNLILEAIRKGGATRAGIRDSLSAIKDFPIVTGVATFDENRSDTNKTYTNLVVKNGKFALTK</sequence>
<feature type="transmembrane region" description="Helical" evidence="6">
    <location>
        <begin position="15"/>
        <end position="35"/>
    </location>
</feature>